<feature type="region of interest" description="Disordered" evidence="12">
    <location>
        <begin position="1"/>
        <end position="53"/>
    </location>
</feature>
<protein>
    <recommendedName>
        <fullName evidence="3 11">Histone-lysine N-methyltransferase, H3 lysine-79 specific</fullName>
        <ecNumber evidence="2 11">2.1.1.360</ecNumber>
    </recommendedName>
    <alternativeName>
        <fullName evidence="9 11">Histone H3-K79 methyltransferase</fullName>
    </alternativeName>
</protein>
<dbReference type="PROSITE" id="PS51569">
    <property type="entry name" value="DOT1"/>
    <property type="match status" value="1"/>
</dbReference>
<accession>A0A2G5T3F6</accession>
<evidence type="ECO:0000256" key="4">
    <source>
        <dbReference type="ARBA" id="ARBA00022603"/>
    </source>
</evidence>
<evidence type="ECO:0000256" key="9">
    <source>
        <dbReference type="ARBA" id="ARBA00029821"/>
    </source>
</evidence>
<keyword evidence="5 11" id="KW-0808">Transferase</keyword>
<evidence type="ECO:0000256" key="8">
    <source>
        <dbReference type="ARBA" id="ARBA00023242"/>
    </source>
</evidence>
<dbReference type="GO" id="GO:0006281">
    <property type="term" value="P:DNA repair"/>
    <property type="evidence" value="ECO:0007669"/>
    <property type="project" value="TreeGrafter"/>
</dbReference>
<reference evidence="15" key="1">
    <citation type="submission" date="2017-10" db="EMBL/GenBank/DDBJ databases">
        <title>Rapid genome shrinkage in a self-fertile nematode reveals novel sperm competition proteins.</title>
        <authorList>
            <person name="Yin D."/>
            <person name="Schwarz E.M."/>
            <person name="Thomas C.G."/>
            <person name="Felde R.L."/>
            <person name="Korf I.F."/>
            <person name="Cutter A.D."/>
            <person name="Schartner C.M."/>
            <person name="Ralston E.J."/>
            <person name="Meyer B.J."/>
            <person name="Haag E.S."/>
        </authorList>
    </citation>
    <scope>NUCLEOTIDE SEQUENCE [LARGE SCALE GENOMIC DNA]</scope>
    <source>
        <strain evidence="15">JU1422</strain>
    </source>
</reference>
<dbReference type="SUPFAM" id="SSF53335">
    <property type="entry name" value="S-adenosyl-L-methionine-dependent methyltransferases"/>
    <property type="match status" value="1"/>
</dbReference>
<evidence type="ECO:0000256" key="12">
    <source>
        <dbReference type="SAM" id="MobiDB-lite"/>
    </source>
</evidence>
<comment type="caution">
    <text evidence="14">The sequence shown here is derived from an EMBL/GenBank/DDBJ whole genome shotgun (WGS) entry which is preliminary data.</text>
</comment>
<dbReference type="Pfam" id="PF08123">
    <property type="entry name" value="DOT1"/>
    <property type="match status" value="1"/>
</dbReference>
<dbReference type="Proteomes" id="UP000230233">
    <property type="component" value="Chromosome X"/>
</dbReference>
<evidence type="ECO:0000313" key="15">
    <source>
        <dbReference type="Proteomes" id="UP000230233"/>
    </source>
</evidence>
<comment type="subcellular location">
    <subcellularLocation>
        <location evidence="1 11">Nucleus</location>
    </subcellularLocation>
</comment>
<keyword evidence="15" id="KW-1185">Reference proteome</keyword>
<feature type="compositionally biased region" description="Low complexity" evidence="12">
    <location>
        <begin position="18"/>
        <end position="31"/>
    </location>
</feature>
<dbReference type="AlphaFoldDB" id="A0A2G5T3F6"/>
<keyword evidence="7 11" id="KW-0156">Chromatin regulator</keyword>
<evidence type="ECO:0000256" key="3">
    <source>
        <dbReference type="ARBA" id="ARBA00020987"/>
    </source>
</evidence>
<dbReference type="InterPro" id="IPR025789">
    <property type="entry name" value="DOT1_dom"/>
</dbReference>
<dbReference type="FunFam" id="3.40.50.150:FF:000033">
    <property type="entry name" value="Histone-lysine N-methyltransferase, H3 lysine-79 specific"/>
    <property type="match status" value="1"/>
</dbReference>
<evidence type="ECO:0000256" key="10">
    <source>
        <dbReference type="ARBA" id="ARBA00047770"/>
    </source>
</evidence>
<name>A0A2G5T3F6_9PELO</name>
<evidence type="ECO:0000256" key="2">
    <source>
        <dbReference type="ARBA" id="ARBA00012190"/>
    </source>
</evidence>
<feature type="compositionally biased region" description="Polar residues" evidence="12">
    <location>
        <begin position="1"/>
        <end position="12"/>
    </location>
</feature>
<evidence type="ECO:0000256" key="1">
    <source>
        <dbReference type="ARBA" id="ARBA00004123"/>
    </source>
</evidence>
<comment type="function">
    <text evidence="11">Histone methyltransferase that specifically trimethylates histone H3 to form H3K79me3. This methylation is required for telomere silencing and for the pachytene checkpoint during the meiotic cell cycle by allowing the recruitment of RAD9 to double strand breaks. Nucleosomes are preferred as substrate compared to free histone.</text>
</comment>
<proteinExistence type="inferred from homology"/>
<evidence type="ECO:0000256" key="7">
    <source>
        <dbReference type="ARBA" id="ARBA00022853"/>
    </source>
</evidence>
<dbReference type="GO" id="GO:0035097">
    <property type="term" value="C:histone methyltransferase complex"/>
    <property type="evidence" value="ECO:0007669"/>
    <property type="project" value="UniProtKB-ARBA"/>
</dbReference>
<keyword evidence="4 11" id="KW-0489">Methyltransferase</keyword>
<dbReference type="STRING" id="1611254.A0A2G5T3F6"/>
<sequence length="404" mass="45652">MSKAQQNFSVVTNDAEKPGPSQPSSVSGGRSLRSTTKRNASSEDTGPAPKMAAKVEEWSIESICRNGRRLDLNSDQPNAASVIKTLFKEVHGSVLSKLNIHPLDWDECADNELTPFLETFNKRVRAFRKNNPRDVLLSKKNWRQKDAKEFRILCDLACQLAIPDPTVLNTQYKGFSNETYGETNIETLQKILDTLDVKEDDVFIDLGSGVGQLVTFAAAYTNMALVRGIEIQEVPAGFADENAWQFKKLMRHFGEKPRPFQLELGDFTKKETETFLKEKATIIFCNNKAFKEPLMLKLREILQFCNSGTKIVVTQRLETTKDGRTSRGCYFTASADTVSLFTTDDPKKGNVSWTDKIVPYYLTTVDNMKPFREAAKKEKAEEQAQVAKQLRAEQRRAKKEAKKQ</sequence>
<evidence type="ECO:0000256" key="6">
    <source>
        <dbReference type="ARBA" id="ARBA00022691"/>
    </source>
</evidence>
<evidence type="ECO:0000256" key="11">
    <source>
        <dbReference type="RuleBase" id="RU271113"/>
    </source>
</evidence>
<evidence type="ECO:0000313" key="14">
    <source>
        <dbReference type="EMBL" id="PIC21738.1"/>
    </source>
</evidence>
<gene>
    <name evidence="14" type="primary">Cnig_chr_X.g26466</name>
    <name evidence="14" type="ORF">B9Z55_026466</name>
</gene>
<keyword evidence="8 11" id="KW-0539">Nucleus</keyword>
<evidence type="ECO:0000259" key="13">
    <source>
        <dbReference type="PROSITE" id="PS51569"/>
    </source>
</evidence>
<dbReference type="PANTHER" id="PTHR21451">
    <property type="entry name" value="HISTONE H3 METHYLTRANSFERASE"/>
    <property type="match status" value="1"/>
</dbReference>
<evidence type="ECO:0000256" key="5">
    <source>
        <dbReference type="ARBA" id="ARBA00022679"/>
    </source>
</evidence>
<dbReference type="GO" id="GO:0000077">
    <property type="term" value="P:DNA damage checkpoint signaling"/>
    <property type="evidence" value="ECO:0007669"/>
    <property type="project" value="TreeGrafter"/>
</dbReference>
<dbReference type="Gene3D" id="3.40.50.150">
    <property type="entry name" value="Vaccinia Virus protein VP39"/>
    <property type="match status" value="1"/>
</dbReference>
<feature type="compositionally biased region" description="Polar residues" evidence="12">
    <location>
        <begin position="32"/>
        <end position="44"/>
    </location>
</feature>
<feature type="region of interest" description="Disordered" evidence="12">
    <location>
        <begin position="379"/>
        <end position="404"/>
    </location>
</feature>
<comment type="catalytic activity">
    <reaction evidence="10 11">
        <text>L-lysyl(79)-[histone H3] + 3 S-adenosyl-L-methionine = N(6),N(6),N(6)-trimethyl-L-lysyl(79)-[histone H3] + 3 S-adenosyl-L-homocysteine + 3 H(+)</text>
        <dbReference type="Rhea" id="RHEA:60328"/>
        <dbReference type="Rhea" id="RHEA-COMP:15549"/>
        <dbReference type="Rhea" id="RHEA-COMP:15552"/>
        <dbReference type="ChEBI" id="CHEBI:15378"/>
        <dbReference type="ChEBI" id="CHEBI:29969"/>
        <dbReference type="ChEBI" id="CHEBI:57856"/>
        <dbReference type="ChEBI" id="CHEBI:59789"/>
        <dbReference type="ChEBI" id="CHEBI:61961"/>
        <dbReference type="EC" id="2.1.1.360"/>
    </reaction>
</comment>
<keyword evidence="6 11" id="KW-0949">S-adenosyl-L-methionine</keyword>
<comment type="similarity">
    <text evidence="11">Belongs to the class I-like SAM-binding methyltransferase superfamily. DOT1 family.</text>
</comment>
<dbReference type="EMBL" id="PDUG01000006">
    <property type="protein sequence ID" value="PIC21738.1"/>
    <property type="molecule type" value="Genomic_DNA"/>
</dbReference>
<dbReference type="GO" id="GO:0032259">
    <property type="term" value="P:methylation"/>
    <property type="evidence" value="ECO:0007669"/>
    <property type="project" value="UniProtKB-KW"/>
</dbReference>
<organism evidence="14 15">
    <name type="scientific">Caenorhabditis nigoni</name>
    <dbReference type="NCBI Taxonomy" id="1611254"/>
    <lineage>
        <taxon>Eukaryota</taxon>
        <taxon>Metazoa</taxon>
        <taxon>Ecdysozoa</taxon>
        <taxon>Nematoda</taxon>
        <taxon>Chromadorea</taxon>
        <taxon>Rhabditida</taxon>
        <taxon>Rhabditina</taxon>
        <taxon>Rhabditomorpha</taxon>
        <taxon>Rhabditoidea</taxon>
        <taxon>Rhabditidae</taxon>
        <taxon>Peloderinae</taxon>
        <taxon>Caenorhabditis</taxon>
    </lineage>
</organism>
<dbReference type="OrthoDB" id="443402at2759"/>
<dbReference type="GO" id="GO:0140956">
    <property type="term" value="F:histone H3K79 trimethyltransferase activity"/>
    <property type="evidence" value="ECO:0007669"/>
    <property type="project" value="UniProtKB-EC"/>
</dbReference>
<dbReference type="PANTHER" id="PTHR21451:SF0">
    <property type="entry name" value="HISTONE-LYSINE N-METHYLTRANSFERASE, H3 LYSINE-79 SPECIFIC"/>
    <property type="match status" value="1"/>
</dbReference>
<dbReference type="EC" id="2.1.1.360" evidence="2 11"/>
<feature type="domain" description="DOT1" evidence="13">
    <location>
        <begin position="42"/>
        <end position="378"/>
    </location>
</feature>
<dbReference type="InterPro" id="IPR029063">
    <property type="entry name" value="SAM-dependent_MTases_sf"/>
</dbReference>
<dbReference type="InterPro" id="IPR030445">
    <property type="entry name" value="H3-K79_meTrfase"/>
</dbReference>
<comment type="miscellaneous">
    <text evidence="11">In contrast to other lysine histone methyltransferases, it does not contain a SET domain, suggesting the existence of another mechanism for methylation of lysine residues of histones.</text>
</comment>